<dbReference type="InterPro" id="IPR054331">
    <property type="entry name" value="LiaF_TM"/>
</dbReference>
<dbReference type="AlphaFoldDB" id="A0A2K4ZBS6"/>
<feature type="domain" description="Cell wall-active antibiotics response LiaF-like C-terminal" evidence="2">
    <location>
        <begin position="154"/>
        <end position="214"/>
    </location>
</feature>
<evidence type="ECO:0000313" key="5">
    <source>
        <dbReference type="Proteomes" id="UP000236311"/>
    </source>
</evidence>
<feature type="transmembrane region" description="Helical" evidence="1">
    <location>
        <begin position="7"/>
        <end position="25"/>
    </location>
</feature>
<dbReference type="Proteomes" id="UP000236311">
    <property type="component" value="Unassembled WGS sequence"/>
</dbReference>
<keyword evidence="1" id="KW-0812">Transmembrane</keyword>
<accession>A0A2K4ZBS6</accession>
<evidence type="ECO:0000259" key="3">
    <source>
        <dbReference type="Pfam" id="PF22570"/>
    </source>
</evidence>
<protein>
    <submittedName>
        <fullName evidence="4">Uncharacterized protein</fullName>
    </submittedName>
</protein>
<keyword evidence="1" id="KW-1133">Transmembrane helix</keyword>
<sequence length="238" mass="25386">MRGKNNVFWGIMLVLGAVVLLVGRMGYLEGIGVSSILLNIALAAILIKGIFRRRFGTILFSLAFLVIINDELLHLEAITPWPVLGAALLGTIGLNLLFPGFKYGRRFVPRIGSGIHWRNGGTLNGNDSNGGVVSFDNVFGSTVKYISGAVSFVGIDNVFGSMEVYFTDACLMNNNAGITVDLVFGEVVLYVPASWKVEAKTENIFGSTDMSGRGTGDGENVLCVGGSVVFGHLGIVYV</sequence>
<feature type="domain" description="LiaF transmembrane" evidence="3">
    <location>
        <begin position="8"/>
        <end position="99"/>
    </location>
</feature>
<dbReference type="Pfam" id="PF09922">
    <property type="entry name" value="LiaF-like_C"/>
    <property type="match status" value="1"/>
</dbReference>
<name>A0A2K4ZBS6_9FIRM</name>
<organism evidence="4 5">
    <name type="scientific">Acetatifactor muris</name>
    <dbReference type="NCBI Taxonomy" id="879566"/>
    <lineage>
        <taxon>Bacteria</taxon>
        <taxon>Bacillati</taxon>
        <taxon>Bacillota</taxon>
        <taxon>Clostridia</taxon>
        <taxon>Lachnospirales</taxon>
        <taxon>Lachnospiraceae</taxon>
        <taxon>Acetatifactor</taxon>
    </lineage>
</organism>
<feature type="transmembrane region" description="Helical" evidence="1">
    <location>
        <begin position="31"/>
        <end position="51"/>
    </location>
</feature>
<dbReference type="InterPro" id="IPR024425">
    <property type="entry name" value="LiaF-like_C"/>
</dbReference>
<proteinExistence type="predicted"/>
<evidence type="ECO:0000313" key="4">
    <source>
        <dbReference type="EMBL" id="SOY27915.1"/>
    </source>
</evidence>
<keyword evidence="1" id="KW-0472">Membrane</keyword>
<dbReference type="RefSeq" id="WP_103238039.1">
    <property type="nucleotide sequence ID" value="NZ_JANJZD010000003.1"/>
</dbReference>
<keyword evidence="5" id="KW-1185">Reference proteome</keyword>
<dbReference type="Pfam" id="PF22570">
    <property type="entry name" value="LiaF-TM"/>
    <property type="match status" value="1"/>
</dbReference>
<dbReference type="EMBL" id="OFSM01000003">
    <property type="protein sequence ID" value="SOY27915.1"/>
    <property type="molecule type" value="Genomic_DNA"/>
</dbReference>
<reference evidence="4 5" key="1">
    <citation type="submission" date="2018-01" db="EMBL/GenBank/DDBJ databases">
        <authorList>
            <person name="Gaut B.S."/>
            <person name="Morton B.R."/>
            <person name="Clegg M.T."/>
            <person name="Duvall M.R."/>
        </authorList>
    </citation>
    <scope>NUCLEOTIDE SEQUENCE [LARGE SCALE GENOMIC DNA]</scope>
    <source>
        <strain evidence="4">GP69</strain>
    </source>
</reference>
<dbReference type="OrthoDB" id="2249781at2"/>
<feature type="transmembrane region" description="Helical" evidence="1">
    <location>
        <begin position="81"/>
        <end position="101"/>
    </location>
</feature>
<gene>
    <name evidence="4" type="ORF">AMURIS_00620</name>
</gene>
<evidence type="ECO:0000256" key="1">
    <source>
        <dbReference type="SAM" id="Phobius"/>
    </source>
</evidence>
<evidence type="ECO:0000259" key="2">
    <source>
        <dbReference type="Pfam" id="PF09922"/>
    </source>
</evidence>